<comment type="caution">
    <text evidence="1">The sequence shown here is derived from an EMBL/GenBank/DDBJ whole genome shotgun (WGS) entry which is preliminary data.</text>
</comment>
<evidence type="ECO:0000313" key="1">
    <source>
        <dbReference type="EMBL" id="PJE94727.1"/>
    </source>
</evidence>
<keyword evidence="2" id="KW-1185">Reference proteome</keyword>
<proteinExistence type="predicted"/>
<protein>
    <recommendedName>
        <fullName evidence="3">CdiI immunity protein domain-containing protein</fullName>
    </recommendedName>
</protein>
<gene>
    <name evidence="1" type="ORF">CUT44_26565</name>
</gene>
<evidence type="ECO:0008006" key="3">
    <source>
        <dbReference type="Google" id="ProtNLM"/>
    </source>
</evidence>
<accession>A0A2M8LS15</accession>
<dbReference type="EMBL" id="PGGW01000068">
    <property type="protein sequence ID" value="PJE94727.1"/>
    <property type="molecule type" value="Genomic_DNA"/>
</dbReference>
<dbReference type="Proteomes" id="UP000230407">
    <property type="component" value="Unassembled WGS sequence"/>
</dbReference>
<evidence type="ECO:0000313" key="2">
    <source>
        <dbReference type="Proteomes" id="UP000230407"/>
    </source>
</evidence>
<reference evidence="1 2" key="1">
    <citation type="submission" date="2017-11" db="EMBL/GenBank/DDBJ databases">
        <title>Streptomyces carmine sp. nov., a novel actinomycete isolated from Sophora alopecuroides in Xinjiang, China.</title>
        <authorList>
            <person name="Wang Y."/>
            <person name="Luo X."/>
            <person name="Wan C."/>
            <person name="Zhang L."/>
        </authorList>
    </citation>
    <scope>NUCLEOTIDE SEQUENCE [LARGE SCALE GENOMIC DNA]</scope>
    <source>
        <strain evidence="1 2">TRM SA0054</strain>
    </source>
</reference>
<sequence>MSSWEVEVKFPRIKGFSWWVESDEYETLEEGLRAGMESEHPGGCRQELPLLAAEVQEALLLFPDPTELESSLRPVVPWASVSILRQILQLVNRHASEQH</sequence>
<name>A0A2M8LS15_9ACTN</name>
<organism evidence="1 2">
    <name type="scientific">Streptomyces carminius</name>
    <dbReference type="NCBI Taxonomy" id="2665496"/>
    <lineage>
        <taxon>Bacteria</taxon>
        <taxon>Bacillati</taxon>
        <taxon>Actinomycetota</taxon>
        <taxon>Actinomycetes</taxon>
        <taxon>Kitasatosporales</taxon>
        <taxon>Streptomycetaceae</taxon>
        <taxon>Streptomyces</taxon>
    </lineage>
</organism>
<dbReference type="AlphaFoldDB" id="A0A2M8LS15"/>